<dbReference type="InterPro" id="IPR049492">
    <property type="entry name" value="BD-FAE-like_dom"/>
</dbReference>
<dbReference type="PANTHER" id="PTHR48081">
    <property type="entry name" value="AB HYDROLASE SUPERFAMILY PROTEIN C4A8.06C"/>
    <property type="match status" value="1"/>
</dbReference>
<dbReference type="InterPro" id="IPR050300">
    <property type="entry name" value="GDXG_lipolytic_enzyme"/>
</dbReference>
<evidence type="ECO:0000313" key="4">
    <source>
        <dbReference type="Proteomes" id="UP001362999"/>
    </source>
</evidence>
<dbReference type="Gene3D" id="3.40.50.1820">
    <property type="entry name" value="alpha/beta hydrolase"/>
    <property type="match status" value="1"/>
</dbReference>
<dbReference type="Proteomes" id="UP001362999">
    <property type="component" value="Unassembled WGS sequence"/>
</dbReference>
<protein>
    <submittedName>
        <fullName evidence="3">Esterase lipase thioesterase family protein</fullName>
    </submittedName>
</protein>
<dbReference type="SUPFAM" id="SSF53474">
    <property type="entry name" value="alpha/beta-Hydrolases"/>
    <property type="match status" value="1"/>
</dbReference>
<dbReference type="PANTHER" id="PTHR48081:SF33">
    <property type="entry name" value="KYNURENINE FORMAMIDASE"/>
    <property type="match status" value="1"/>
</dbReference>
<name>A0AAW0CCM1_9AGAR</name>
<proteinExistence type="predicted"/>
<keyword evidence="1" id="KW-0378">Hydrolase</keyword>
<comment type="caution">
    <text evidence="3">The sequence shown here is derived from an EMBL/GenBank/DDBJ whole genome shotgun (WGS) entry which is preliminary data.</text>
</comment>
<sequence length="274" mass="29854">MDAIAQMQETDIMTILLPTISTFVPLLEPKREEILNARKTFKYGNTDRHQLDVYYPPPPPSGGRLTNPSPILLYIYGGGFVSGEKTLPTPADLAYGNVGLYFASHGFVTIIPDYRLAPQTTYPGPAEDLRDALAWVVAHPEHLGDSADTSSVFFLGHSAGGTHTMTLLLEPSILASAPGLAKRIKGAAIASTPFHFDLGEAGGGADLALITCERDPEWFKIVLRDFHKELGERKVESKLVVADVHTHISFSFALGTGQGEKWAEEIVEWARAQL</sequence>
<evidence type="ECO:0000313" key="3">
    <source>
        <dbReference type="EMBL" id="KAK7036205.1"/>
    </source>
</evidence>
<organism evidence="3 4">
    <name type="scientific">Favolaschia claudopus</name>
    <dbReference type="NCBI Taxonomy" id="2862362"/>
    <lineage>
        <taxon>Eukaryota</taxon>
        <taxon>Fungi</taxon>
        <taxon>Dikarya</taxon>
        <taxon>Basidiomycota</taxon>
        <taxon>Agaricomycotina</taxon>
        <taxon>Agaricomycetes</taxon>
        <taxon>Agaricomycetidae</taxon>
        <taxon>Agaricales</taxon>
        <taxon>Marasmiineae</taxon>
        <taxon>Mycenaceae</taxon>
        <taxon>Favolaschia</taxon>
    </lineage>
</organism>
<dbReference type="GO" id="GO:0016787">
    <property type="term" value="F:hydrolase activity"/>
    <property type="evidence" value="ECO:0007669"/>
    <property type="project" value="UniProtKB-KW"/>
</dbReference>
<reference evidence="3 4" key="1">
    <citation type="journal article" date="2024" name="J Genomics">
        <title>Draft genome sequencing and assembly of Favolaschia claudopus CIRM-BRFM 2984 isolated from oak limbs.</title>
        <authorList>
            <person name="Navarro D."/>
            <person name="Drula E."/>
            <person name="Chaduli D."/>
            <person name="Cazenave R."/>
            <person name="Ahrendt S."/>
            <person name="Wang J."/>
            <person name="Lipzen A."/>
            <person name="Daum C."/>
            <person name="Barry K."/>
            <person name="Grigoriev I.V."/>
            <person name="Favel A."/>
            <person name="Rosso M.N."/>
            <person name="Martin F."/>
        </authorList>
    </citation>
    <scope>NUCLEOTIDE SEQUENCE [LARGE SCALE GENOMIC DNA]</scope>
    <source>
        <strain evidence="3 4">CIRM-BRFM 2984</strain>
    </source>
</reference>
<dbReference type="EMBL" id="JAWWNJ010000019">
    <property type="protein sequence ID" value="KAK7036205.1"/>
    <property type="molecule type" value="Genomic_DNA"/>
</dbReference>
<gene>
    <name evidence="3" type="ORF">R3P38DRAFT_2911001</name>
</gene>
<evidence type="ECO:0000256" key="1">
    <source>
        <dbReference type="ARBA" id="ARBA00022801"/>
    </source>
</evidence>
<dbReference type="InterPro" id="IPR029058">
    <property type="entry name" value="AB_hydrolase_fold"/>
</dbReference>
<accession>A0AAW0CCM1</accession>
<dbReference type="AlphaFoldDB" id="A0AAW0CCM1"/>
<dbReference type="Pfam" id="PF20434">
    <property type="entry name" value="BD-FAE"/>
    <property type="match status" value="1"/>
</dbReference>
<keyword evidence="4" id="KW-1185">Reference proteome</keyword>
<feature type="domain" description="BD-FAE-like" evidence="2">
    <location>
        <begin position="65"/>
        <end position="162"/>
    </location>
</feature>
<evidence type="ECO:0000259" key="2">
    <source>
        <dbReference type="Pfam" id="PF20434"/>
    </source>
</evidence>